<dbReference type="GO" id="GO:0008270">
    <property type="term" value="F:zinc ion binding"/>
    <property type="evidence" value="ECO:0007669"/>
    <property type="project" value="InterPro"/>
</dbReference>
<name>A0A9N9N754_9GLOM</name>
<accession>A0A9N9N754</accession>
<dbReference type="Gene3D" id="4.10.240.10">
    <property type="entry name" value="Zn(2)-C6 fungal-type DNA-binding domain"/>
    <property type="match status" value="1"/>
</dbReference>
<dbReference type="AlphaFoldDB" id="A0A9N9N754"/>
<gene>
    <name evidence="2" type="ORF">DERYTH_LOCUS13481</name>
</gene>
<organism evidence="2 3">
    <name type="scientific">Dentiscutata erythropus</name>
    <dbReference type="NCBI Taxonomy" id="1348616"/>
    <lineage>
        <taxon>Eukaryota</taxon>
        <taxon>Fungi</taxon>
        <taxon>Fungi incertae sedis</taxon>
        <taxon>Mucoromycota</taxon>
        <taxon>Glomeromycotina</taxon>
        <taxon>Glomeromycetes</taxon>
        <taxon>Diversisporales</taxon>
        <taxon>Gigasporaceae</taxon>
        <taxon>Dentiscutata</taxon>
    </lineage>
</organism>
<dbReference type="InterPro" id="IPR001138">
    <property type="entry name" value="Zn2Cys6_DnaBD"/>
</dbReference>
<dbReference type="Proteomes" id="UP000789405">
    <property type="component" value="Unassembled WGS sequence"/>
</dbReference>
<protein>
    <submittedName>
        <fullName evidence="2">276_t:CDS:1</fullName>
    </submittedName>
</protein>
<dbReference type="SUPFAM" id="SSF57701">
    <property type="entry name" value="Zn2/Cys6 DNA-binding domain"/>
    <property type="match status" value="1"/>
</dbReference>
<sequence length="192" mass="21931">MDSRKRKGTELQIPLETTKSLKHALVDVSKFQFGENIHSKTKRTRASIICDGCKGSKKKCEGWDQNTPCRTCVRKGIECILPPHCTSCRRKKLDSTGICPECKSKESHSENIHARDYAAYQQIQALEERVRMLEVNLEKSQILEANLEKFKTLETTINKLAAQQFDKPPKDNNNVNILDGEPDLSKYFTFEV</sequence>
<reference evidence="2" key="1">
    <citation type="submission" date="2021-06" db="EMBL/GenBank/DDBJ databases">
        <authorList>
            <person name="Kallberg Y."/>
            <person name="Tangrot J."/>
            <person name="Rosling A."/>
        </authorList>
    </citation>
    <scope>NUCLEOTIDE SEQUENCE</scope>
    <source>
        <strain evidence="2">MA453B</strain>
    </source>
</reference>
<keyword evidence="3" id="KW-1185">Reference proteome</keyword>
<evidence type="ECO:0000313" key="2">
    <source>
        <dbReference type="EMBL" id="CAG8709389.1"/>
    </source>
</evidence>
<feature type="domain" description="Zn(2)-C6 fungal-type" evidence="1">
    <location>
        <begin position="49"/>
        <end position="81"/>
    </location>
</feature>
<dbReference type="EMBL" id="CAJVPY010009494">
    <property type="protein sequence ID" value="CAG8709389.1"/>
    <property type="molecule type" value="Genomic_DNA"/>
</dbReference>
<dbReference type="PROSITE" id="PS50048">
    <property type="entry name" value="ZN2_CY6_FUNGAL_2"/>
    <property type="match status" value="1"/>
</dbReference>
<proteinExistence type="predicted"/>
<comment type="caution">
    <text evidence="2">The sequence shown here is derived from an EMBL/GenBank/DDBJ whole genome shotgun (WGS) entry which is preliminary data.</text>
</comment>
<dbReference type="OrthoDB" id="2593732at2759"/>
<evidence type="ECO:0000259" key="1">
    <source>
        <dbReference type="PROSITE" id="PS50048"/>
    </source>
</evidence>
<dbReference type="GO" id="GO:0000981">
    <property type="term" value="F:DNA-binding transcription factor activity, RNA polymerase II-specific"/>
    <property type="evidence" value="ECO:0007669"/>
    <property type="project" value="InterPro"/>
</dbReference>
<dbReference type="Pfam" id="PF00172">
    <property type="entry name" value="Zn_clus"/>
    <property type="match status" value="1"/>
</dbReference>
<evidence type="ECO:0000313" key="3">
    <source>
        <dbReference type="Proteomes" id="UP000789405"/>
    </source>
</evidence>
<dbReference type="CDD" id="cd00067">
    <property type="entry name" value="GAL4"/>
    <property type="match status" value="1"/>
</dbReference>
<dbReference type="InterPro" id="IPR036864">
    <property type="entry name" value="Zn2-C6_fun-type_DNA-bd_sf"/>
</dbReference>